<dbReference type="PANTHER" id="PTHR46087:SF7">
    <property type="entry name" value="CYCLIN-LIKE PROTEIN"/>
    <property type="match status" value="1"/>
</dbReference>
<sequence length="108" mass="12814">MSVISRNIWPVCGSLCCFCPALRERSRHPIKRYKHLLADIFPKTQEEEPNDRKISKLCEYAARNPLRVPKITSYLEQRCYKELRSENYHAVKVVICIYRKLLVSCRDQ</sequence>
<name>A0A2K3JYF7_TRIPR</name>
<feature type="non-terminal residue" evidence="1">
    <location>
        <position position="108"/>
    </location>
</feature>
<reference evidence="1 2" key="1">
    <citation type="journal article" date="2014" name="Am. J. Bot.">
        <title>Genome assembly and annotation for red clover (Trifolium pratense; Fabaceae).</title>
        <authorList>
            <person name="Istvanek J."/>
            <person name="Jaros M."/>
            <person name="Krenek A."/>
            <person name="Repkova J."/>
        </authorList>
    </citation>
    <scope>NUCLEOTIDE SEQUENCE [LARGE SCALE GENOMIC DNA]</scope>
    <source>
        <strain evidence="2">cv. Tatra</strain>
        <tissue evidence="1">Young leaves</tissue>
    </source>
</reference>
<protein>
    <submittedName>
        <fullName evidence="1">Arm repeat superfamily protein</fullName>
    </submittedName>
</protein>
<dbReference type="ExpressionAtlas" id="A0A2K3JYF7">
    <property type="expression patterns" value="baseline"/>
</dbReference>
<evidence type="ECO:0000313" key="1">
    <source>
        <dbReference type="EMBL" id="PNX59093.1"/>
    </source>
</evidence>
<organism evidence="1 2">
    <name type="scientific">Trifolium pratense</name>
    <name type="common">Red clover</name>
    <dbReference type="NCBI Taxonomy" id="57577"/>
    <lineage>
        <taxon>Eukaryota</taxon>
        <taxon>Viridiplantae</taxon>
        <taxon>Streptophyta</taxon>
        <taxon>Embryophyta</taxon>
        <taxon>Tracheophyta</taxon>
        <taxon>Spermatophyta</taxon>
        <taxon>Magnoliopsida</taxon>
        <taxon>eudicotyledons</taxon>
        <taxon>Gunneridae</taxon>
        <taxon>Pentapetalae</taxon>
        <taxon>rosids</taxon>
        <taxon>fabids</taxon>
        <taxon>Fabales</taxon>
        <taxon>Fabaceae</taxon>
        <taxon>Papilionoideae</taxon>
        <taxon>50 kb inversion clade</taxon>
        <taxon>NPAAA clade</taxon>
        <taxon>Hologalegina</taxon>
        <taxon>IRL clade</taxon>
        <taxon>Trifolieae</taxon>
        <taxon>Trifolium</taxon>
    </lineage>
</organism>
<dbReference type="EMBL" id="ASHM01079957">
    <property type="protein sequence ID" value="PNX59093.1"/>
    <property type="molecule type" value="Genomic_DNA"/>
</dbReference>
<dbReference type="InterPro" id="IPR049152">
    <property type="entry name" value="EFR3-like_ARM"/>
</dbReference>
<dbReference type="Proteomes" id="UP000236291">
    <property type="component" value="Unassembled WGS sequence"/>
</dbReference>
<evidence type="ECO:0000313" key="2">
    <source>
        <dbReference type="Proteomes" id="UP000236291"/>
    </source>
</evidence>
<dbReference type="InterPro" id="IPR055296">
    <property type="entry name" value="SRL2-like"/>
</dbReference>
<proteinExistence type="predicted"/>
<accession>A0A2K3JYF7</accession>
<comment type="caution">
    <text evidence="1">The sequence shown here is derived from an EMBL/GenBank/DDBJ whole genome shotgun (WGS) entry which is preliminary data.</text>
</comment>
<reference evidence="1 2" key="2">
    <citation type="journal article" date="2017" name="Front. Plant Sci.">
        <title>Gene Classification and Mining of Molecular Markers Useful in Red Clover (Trifolium pratense) Breeding.</title>
        <authorList>
            <person name="Istvanek J."/>
            <person name="Dluhosova J."/>
            <person name="Dluhos P."/>
            <person name="Patkova L."/>
            <person name="Nedelnik J."/>
            <person name="Repkova J."/>
        </authorList>
    </citation>
    <scope>NUCLEOTIDE SEQUENCE [LARGE SCALE GENOMIC DNA]</scope>
    <source>
        <strain evidence="2">cv. Tatra</strain>
        <tissue evidence="1">Young leaves</tissue>
    </source>
</reference>
<dbReference type="PANTHER" id="PTHR46087">
    <property type="entry name" value="PUTATIVE, EXPRESSED-RELATED"/>
    <property type="match status" value="1"/>
</dbReference>
<dbReference type="Pfam" id="PF21052">
    <property type="entry name" value="EFR3_ARM"/>
    <property type="match status" value="1"/>
</dbReference>
<gene>
    <name evidence="1" type="ORF">L195_g051241</name>
</gene>
<dbReference type="AlphaFoldDB" id="A0A2K3JYF7"/>